<dbReference type="EMBL" id="LWBO01000044">
    <property type="protein sequence ID" value="OQP42502.1"/>
    <property type="molecule type" value="Genomic_DNA"/>
</dbReference>
<keyword evidence="1" id="KW-0812">Transmembrane</keyword>
<feature type="transmembrane region" description="Helical" evidence="1">
    <location>
        <begin position="51"/>
        <end position="71"/>
    </location>
</feature>
<keyword evidence="1" id="KW-0472">Membrane</keyword>
<keyword evidence="3" id="KW-1185">Reference proteome</keyword>
<organism evidence="2 3">
    <name type="scientific">Niastella koreensis</name>
    <dbReference type="NCBI Taxonomy" id="354356"/>
    <lineage>
        <taxon>Bacteria</taxon>
        <taxon>Pseudomonadati</taxon>
        <taxon>Bacteroidota</taxon>
        <taxon>Chitinophagia</taxon>
        <taxon>Chitinophagales</taxon>
        <taxon>Chitinophagaceae</taxon>
        <taxon>Niastella</taxon>
    </lineage>
</organism>
<gene>
    <name evidence="2" type="ORF">A4D02_13115</name>
</gene>
<keyword evidence="1" id="KW-1133">Transmembrane helix</keyword>
<feature type="transmembrane region" description="Helical" evidence="1">
    <location>
        <begin position="117"/>
        <end position="139"/>
    </location>
</feature>
<protein>
    <recommendedName>
        <fullName evidence="4">DUF998 domain-containing protein</fullName>
    </recommendedName>
</protein>
<accession>A0ABX3NPY9</accession>
<sequence length="235" mass="25879">MTRKIFLICGILSSVLYVAANIICASQYDGYSTVSQTVSELSAIGTPTRQLWVTLMVPYSLLMIAFGLGVWQSAGINHRLRIVGIIFIVNSVIGFFWPPMHQREVLASGGGTLTDTLHIVFTIVTVPLMMLAIVFGAAALGKRFRLYSIITLVILIGAGAMTGIDGPKISANQPTPWIGIWERINIGIFLFWIVVLAIVLLRAEKREGSLIIDNNDARRKKVMLNEQPSKIKHTI</sequence>
<dbReference type="InterPro" id="IPR009339">
    <property type="entry name" value="DUF998"/>
</dbReference>
<feature type="transmembrane region" description="Helical" evidence="1">
    <location>
        <begin position="80"/>
        <end position="97"/>
    </location>
</feature>
<dbReference type="Pfam" id="PF06197">
    <property type="entry name" value="DUF998"/>
    <property type="match status" value="1"/>
</dbReference>
<proteinExistence type="predicted"/>
<evidence type="ECO:0000256" key="1">
    <source>
        <dbReference type="SAM" id="Phobius"/>
    </source>
</evidence>
<feature type="transmembrane region" description="Helical" evidence="1">
    <location>
        <begin position="184"/>
        <end position="201"/>
    </location>
</feature>
<evidence type="ECO:0008006" key="4">
    <source>
        <dbReference type="Google" id="ProtNLM"/>
    </source>
</evidence>
<evidence type="ECO:0000313" key="3">
    <source>
        <dbReference type="Proteomes" id="UP000192277"/>
    </source>
</evidence>
<reference evidence="2 3" key="1">
    <citation type="submission" date="2016-04" db="EMBL/GenBank/DDBJ databases">
        <authorList>
            <person name="Chen L."/>
            <person name="Zhuang W."/>
            <person name="Wang G."/>
        </authorList>
    </citation>
    <scope>NUCLEOTIDE SEQUENCE [LARGE SCALE GENOMIC DNA]</scope>
    <source>
        <strain evidence="3">GR20</strain>
    </source>
</reference>
<name>A0ABX3NPY9_9BACT</name>
<dbReference type="Proteomes" id="UP000192277">
    <property type="component" value="Unassembled WGS sequence"/>
</dbReference>
<comment type="caution">
    <text evidence="2">The sequence shown here is derived from an EMBL/GenBank/DDBJ whole genome shotgun (WGS) entry which is preliminary data.</text>
</comment>
<evidence type="ECO:0000313" key="2">
    <source>
        <dbReference type="EMBL" id="OQP42502.1"/>
    </source>
</evidence>
<dbReference type="RefSeq" id="WP_014220806.1">
    <property type="nucleotide sequence ID" value="NZ_LWBO01000044.1"/>
</dbReference>
<feature type="transmembrane region" description="Helical" evidence="1">
    <location>
        <begin position="146"/>
        <end position="164"/>
    </location>
</feature>